<keyword evidence="3" id="KW-1185">Reference proteome</keyword>
<name>A0A392PZH2_9FABA</name>
<dbReference type="AlphaFoldDB" id="A0A392PZH2"/>
<comment type="caution">
    <text evidence="2">The sequence shown here is derived from an EMBL/GenBank/DDBJ whole genome shotgun (WGS) entry which is preliminary data.</text>
</comment>
<dbReference type="Proteomes" id="UP000265520">
    <property type="component" value="Unassembled WGS sequence"/>
</dbReference>
<feature type="region of interest" description="Disordered" evidence="1">
    <location>
        <begin position="1"/>
        <end position="21"/>
    </location>
</feature>
<sequence>MVYNEKGSVNSKFDDIGDILP</sequence>
<reference evidence="2 3" key="1">
    <citation type="journal article" date="2018" name="Front. Plant Sci.">
        <title>Red Clover (Trifolium pratense) and Zigzag Clover (T. medium) - A Picture of Genomic Similarities and Differences.</title>
        <authorList>
            <person name="Dluhosova J."/>
            <person name="Istvanek J."/>
            <person name="Nedelnik J."/>
            <person name="Repkova J."/>
        </authorList>
    </citation>
    <scope>NUCLEOTIDE SEQUENCE [LARGE SCALE GENOMIC DNA]</scope>
    <source>
        <strain evidence="3">cv. 10/8</strain>
        <tissue evidence="2">Leaf</tissue>
    </source>
</reference>
<feature type="non-terminal residue" evidence="2">
    <location>
        <position position="21"/>
    </location>
</feature>
<dbReference type="EMBL" id="LXQA010105938">
    <property type="protein sequence ID" value="MCI17553.1"/>
    <property type="molecule type" value="Genomic_DNA"/>
</dbReference>
<evidence type="ECO:0000313" key="2">
    <source>
        <dbReference type="EMBL" id="MCI17553.1"/>
    </source>
</evidence>
<proteinExistence type="predicted"/>
<protein>
    <submittedName>
        <fullName evidence="2">Uncharacterized protein</fullName>
    </submittedName>
</protein>
<evidence type="ECO:0000313" key="3">
    <source>
        <dbReference type="Proteomes" id="UP000265520"/>
    </source>
</evidence>
<accession>A0A392PZH2</accession>
<evidence type="ECO:0000256" key="1">
    <source>
        <dbReference type="SAM" id="MobiDB-lite"/>
    </source>
</evidence>
<organism evidence="2 3">
    <name type="scientific">Trifolium medium</name>
    <dbReference type="NCBI Taxonomy" id="97028"/>
    <lineage>
        <taxon>Eukaryota</taxon>
        <taxon>Viridiplantae</taxon>
        <taxon>Streptophyta</taxon>
        <taxon>Embryophyta</taxon>
        <taxon>Tracheophyta</taxon>
        <taxon>Spermatophyta</taxon>
        <taxon>Magnoliopsida</taxon>
        <taxon>eudicotyledons</taxon>
        <taxon>Gunneridae</taxon>
        <taxon>Pentapetalae</taxon>
        <taxon>rosids</taxon>
        <taxon>fabids</taxon>
        <taxon>Fabales</taxon>
        <taxon>Fabaceae</taxon>
        <taxon>Papilionoideae</taxon>
        <taxon>50 kb inversion clade</taxon>
        <taxon>NPAAA clade</taxon>
        <taxon>Hologalegina</taxon>
        <taxon>IRL clade</taxon>
        <taxon>Trifolieae</taxon>
        <taxon>Trifolium</taxon>
    </lineage>
</organism>